<dbReference type="Pfam" id="PF16187">
    <property type="entry name" value="Peptidase_M16_M"/>
    <property type="match status" value="1"/>
</dbReference>
<evidence type="ECO:0000259" key="11">
    <source>
        <dbReference type="Pfam" id="PF05193"/>
    </source>
</evidence>
<evidence type="ECO:0000256" key="7">
    <source>
        <dbReference type="ARBA" id="ARBA00023049"/>
    </source>
</evidence>
<feature type="region of interest" description="Disordered" evidence="9">
    <location>
        <begin position="486"/>
        <end position="511"/>
    </location>
</feature>
<evidence type="ECO:0000259" key="12">
    <source>
        <dbReference type="Pfam" id="PF16187"/>
    </source>
</evidence>
<feature type="domain" description="Peptidase M16 N-terminal" evidence="10">
    <location>
        <begin position="568"/>
        <end position="699"/>
    </location>
</feature>
<dbReference type="Proteomes" id="UP001152797">
    <property type="component" value="Unassembled WGS sequence"/>
</dbReference>
<feature type="compositionally biased region" description="Low complexity" evidence="9">
    <location>
        <begin position="343"/>
        <end position="357"/>
    </location>
</feature>
<feature type="compositionally biased region" description="Basic and acidic residues" evidence="9">
    <location>
        <begin position="64"/>
        <end position="74"/>
    </location>
</feature>
<keyword evidence="16" id="KW-1185">Reference proteome</keyword>
<evidence type="ECO:0000313" key="14">
    <source>
        <dbReference type="EMBL" id="CAI3995782.1"/>
    </source>
</evidence>
<dbReference type="Gene3D" id="3.30.830.10">
    <property type="entry name" value="Metalloenzyme, LuxS/M16 peptidase-like"/>
    <property type="match status" value="4"/>
</dbReference>
<keyword evidence="3" id="KW-0645">Protease</keyword>
<dbReference type="InterPro" id="IPR054734">
    <property type="entry name" value="PqqF-like_C_4"/>
</dbReference>
<dbReference type="OrthoDB" id="436179at2759"/>
<keyword evidence="6" id="KW-0862">Zinc</keyword>
<dbReference type="Pfam" id="PF22456">
    <property type="entry name" value="PqqF-like_C_4"/>
    <property type="match status" value="1"/>
</dbReference>
<accession>A0A9P1G396</accession>
<evidence type="ECO:0000256" key="9">
    <source>
        <dbReference type="SAM" id="MobiDB-lite"/>
    </source>
</evidence>
<dbReference type="InterPro" id="IPR032632">
    <property type="entry name" value="Peptidase_M16_M"/>
</dbReference>
<feature type="domain" description="Peptidase M16 middle/third" evidence="12">
    <location>
        <begin position="923"/>
        <end position="1257"/>
    </location>
</feature>
<feature type="compositionally biased region" description="Basic and acidic residues" evidence="9">
    <location>
        <begin position="358"/>
        <end position="368"/>
    </location>
</feature>
<dbReference type="FunFam" id="3.30.830.10:FF:000005">
    <property type="entry name" value="nardilysin isoform X1"/>
    <property type="match status" value="1"/>
</dbReference>
<evidence type="ECO:0000256" key="8">
    <source>
        <dbReference type="SAM" id="Coils"/>
    </source>
</evidence>
<dbReference type="Pfam" id="PF00675">
    <property type="entry name" value="Peptidase_M16"/>
    <property type="match status" value="1"/>
</dbReference>
<dbReference type="GO" id="GO:0004222">
    <property type="term" value="F:metalloendopeptidase activity"/>
    <property type="evidence" value="ECO:0007669"/>
    <property type="project" value="InterPro"/>
</dbReference>
<dbReference type="PANTHER" id="PTHR43690:SF18">
    <property type="entry name" value="INSULIN-DEGRADING ENZYME-RELATED"/>
    <property type="match status" value="1"/>
</dbReference>
<dbReference type="GO" id="GO:0005737">
    <property type="term" value="C:cytoplasm"/>
    <property type="evidence" value="ECO:0007669"/>
    <property type="project" value="UniProtKB-ARBA"/>
</dbReference>
<dbReference type="InterPro" id="IPR050626">
    <property type="entry name" value="Peptidase_M16"/>
</dbReference>
<dbReference type="EMBL" id="CAMXCT010002113">
    <property type="protein sequence ID" value="CAI3995782.1"/>
    <property type="molecule type" value="Genomic_DNA"/>
</dbReference>
<feature type="coiled-coil region" evidence="8">
    <location>
        <begin position="393"/>
        <end position="420"/>
    </location>
</feature>
<feature type="region of interest" description="Disordered" evidence="9">
    <location>
        <begin position="323"/>
        <end position="368"/>
    </location>
</feature>
<comment type="similarity">
    <text evidence="2">Belongs to the peptidase M16 family.</text>
</comment>
<keyword evidence="4" id="KW-0479">Metal-binding</keyword>
<dbReference type="GO" id="GO:0006508">
    <property type="term" value="P:proteolysis"/>
    <property type="evidence" value="ECO:0007669"/>
    <property type="project" value="UniProtKB-KW"/>
</dbReference>
<dbReference type="InterPro" id="IPR011249">
    <property type="entry name" value="Metalloenz_LuxS/M16"/>
</dbReference>
<keyword evidence="5" id="KW-0378">Hydrolase</keyword>
<name>A0A9P1G396_9DINO</name>
<dbReference type="SUPFAM" id="SSF63411">
    <property type="entry name" value="LuxS/MPP-like metallohydrolase"/>
    <property type="match status" value="4"/>
</dbReference>
<evidence type="ECO:0000256" key="3">
    <source>
        <dbReference type="ARBA" id="ARBA00022670"/>
    </source>
</evidence>
<reference evidence="15 16" key="2">
    <citation type="submission" date="2024-05" db="EMBL/GenBank/DDBJ databases">
        <authorList>
            <person name="Chen Y."/>
            <person name="Shah S."/>
            <person name="Dougan E. K."/>
            <person name="Thang M."/>
            <person name="Chan C."/>
        </authorList>
    </citation>
    <scope>NUCLEOTIDE SEQUENCE [LARGE SCALE GENOMIC DNA]</scope>
</reference>
<dbReference type="PROSITE" id="PS00143">
    <property type="entry name" value="INSULINASE"/>
    <property type="match status" value="1"/>
</dbReference>
<feature type="domain" description="Coenzyme PQQ synthesis protein F-like C-terminal lobe" evidence="13">
    <location>
        <begin position="1376"/>
        <end position="1475"/>
    </location>
</feature>
<feature type="region of interest" description="Disordered" evidence="9">
    <location>
        <begin position="992"/>
        <end position="1017"/>
    </location>
</feature>
<comment type="cofactor">
    <cofactor evidence="1">
        <name>Zn(2+)</name>
        <dbReference type="ChEBI" id="CHEBI:29105"/>
    </cofactor>
</comment>
<dbReference type="EMBL" id="CAMXCT030002113">
    <property type="protein sequence ID" value="CAL4783094.1"/>
    <property type="molecule type" value="Genomic_DNA"/>
</dbReference>
<dbReference type="InterPro" id="IPR011765">
    <property type="entry name" value="Pept_M16_N"/>
</dbReference>
<dbReference type="PANTHER" id="PTHR43690">
    <property type="entry name" value="NARDILYSIN"/>
    <property type="match status" value="1"/>
</dbReference>
<dbReference type="FunFam" id="3.30.830.10:FF:000012">
    <property type="entry name" value="Protease 3"/>
    <property type="match status" value="1"/>
</dbReference>
<organism evidence="14">
    <name type="scientific">Cladocopium goreaui</name>
    <dbReference type="NCBI Taxonomy" id="2562237"/>
    <lineage>
        <taxon>Eukaryota</taxon>
        <taxon>Sar</taxon>
        <taxon>Alveolata</taxon>
        <taxon>Dinophyceae</taxon>
        <taxon>Suessiales</taxon>
        <taxon>Symbiodiniaceae</taxon>
        <taxon>Cladocopium</taxon>
    </lineage>
</organism>
<keyword evidence="7" id="KW-0482">Metalloprotease</keyword>
<dbReference type="GO" id="GO:0046872">
    <property type="term" value="F:metal ion binding"/>
    <property type="evidence" value="ECO:0007669"/>
    <property type="project" value="UniProtKB-KW"/>
</dbReference>
<protein>
    <submittedName>
        <fullName evidence="15">Nardilysin</fullName>
    </submittedName>
</protein>
<evidence type="ECO:0000313" key="15">
    <source>
        <dbReference type="EMBL" id="CAL4783094.1"/>
    </source>
</evidence>
<feature type="region of interest" description="Disordered" evidence="9">
    <location>
        <begin position="1"/>
        <end position="81"/>
    </location>
</feature>
<keyword evidence="8" id="KW-0175">Coiled coil</keyword>
<evidence type="ECO:0000256" key="2">
    <source>
        <dbReference type="ARBA" id="ARBA00007261"/>
    </source>
</evidence>
<feature type="domain" description="Peptidase M16 C-terminal" evidence="11">
    <location>
        <begin position="732"/>
        <end position="902"/>
    </location>
</feature>
<sequence>MNANQELLQKLRRQRLRMGEDDLPAPVVPEPSSHTPTRMVQERHQGDLQSKLNRQRQRMGEASQPEKEKPEKHQAQTQPVEAHVKVKQRAMSFLGGHATSGPSGVKPGRINLCSWEDKCRAPGKPTYTKRLKEVVDADLMPTGLQSGANLATINEERRIRQGQTAVRSKDAEACHASAETEHVEASPEHGDAPLDAMYPEEEGPLGKENYVQSAEAESGQAKDDTEDVTAKSRKVREAECFFMWDSDDDTCSLQEDPISERQSARNKEAEEPLEFSMLDYLAELPEGVAEKLHNCLKTHEELVRRLCQRNDLLRAHIRNLRREASEVRSAPFTPSNFIARSPRSPQSQAALQSSRAAAESRQKRQPVETKIEVTTATPDRARFRDEQHEANLRARLQRTIRASRERVQAMQRRVQREEIQVKHRFEAALHTRDGLEKSIKAALKEQGVARVRIGELEEAMNIEAMKYRAKEKERDQLLEKQNAMRNEIKAGPPEQSIETSAKGATHPGSAMRSGGALDGLWRKAKLHKCSEDVQDAQFCPALDASKSPNDHNRYRLIELNNGIQALLVSNLDQKKQKAACSCCVQVGSFSDPSLCQGLAHYCEHMIFLGSKKYPGEAEFEEFLSENAGESNAYTECEYTCFYFHVNCKALHKALDMFSQIFHQPLFTPDASSRELQAIESEFQKKRRSDSVRAETLFASFASPGHPWRLFGWGNLQSLDKEPKEQGVELHSELQRFFAEQYKACRMRLCIFGIEDLDALESAVFKSFGAVSPSPSSQLDFSHHGLPLEEQELPKLVRARPIRDGHTLWMSWQLPPQMQHYQSKPESYLSSLIGDEGHGSILSYLKDEGWASELTAGAGGDNFSHSSNSMIFTVEIDLTDKGVSNWTQVARTVFQYLEMLRQYPRGGLPAYLHEERKQIAQMSFQFMQEKDPSDLVIDLSERMLPIYHHEPQHLLTAPWMYTEFREDLVRSLLDDMTPRKCFFMLMSSSYGRAGVADDTSGSEATEESEKRSDVGPSVLDNLFDQSEPQVESRFGTEFWVSTIEETLLEEWESAQLPALHVPSPNKFIATDFTISQEVAPVDELSSDLPPSTVAGFPVMSGRLLPTPCLLKNETEGPKLWHLPCGLRFSQPRSLLSLGITSPHCVFDSSNVRKEVLLELLSACLQDSLNETFYTASKAKLHCSFNDTSYGLSLRAGGFSQKLLQLVETMIQGLWLKSFAQDRFHSQWEELCRTYRNAWLKPQVHCAQLRKLLLLPTVSKPSQREAELSTCTFSELYDFLGEFYQKVDCKLLISGNTSKDEASRWVETSLANQLVMEKVDVPDWDVVQLDPRTAAVWLQPAIDNTQSNSAIEIYFQLPGRDSWAWNKDMARRRVLLSLLEDMMYEPLYDELRTKQQLGYSVGCCLRDTFGVQGFSIYVLSALQRPPALLRSIERFLQDFARQLREWPAEKFTSHIVGMGGRLLEPKRTMAEFHDACWSEISFGHPTFDRTERATALLGTVQSSELVDLFEKYIAPGGSGRACIVTAVVPAVTGEDSGALCSALGDGLGLAGLQVTSVSNETSFRSSHKLFCRRT</sequence>
<evidence type="ECO:0000256" key="1">
    <source>
        <dbReference type="ARBA" id="ARBA00001947"/>
    </source>
</evidence>
<evidence type="ECO:0000259" key="13">
    <source>
        <dbReference type="Pfam" id="PF22456"/>
    </source>
</evidence>
<dbReference type="EMBL" id="CAMXCT020002113">
    <property type="protein sequence ID" value="CAL1149157.1"/>
    <property type="molecule type" value="Genomic_DNA"/>
</dbReference>
<dbReference type="InterPro" id="IPR007863">
    <property type="entry name" value="Peptidase_M16_C"/>
</dbReference>
<comment type="caution">
    <text evidence="14">The sequence shown here is derived from an EMBL/GenBank/DDBJ whole genome shotgun (WGS) entry which is preliminary data.</text>
</comment>
<proteinExistence type="inferred from homology"/>
<dbReference type="Pfam" id="PF05193">
    <property type="entry name" value="Peptidase_M16_C"/>
    <property type="match status" value="1"/>
</dbReference>
<reference evidence="14" key="1">
    <citation type="submission" date="2022-10" db="EMBL/GenBank/DDBJ databases">
        <authorList>
            <person name="Chen Y."/>
            <person name="Dougan E. K."/>
            <person name="Chan C."/>
            <person name="Rhodes N."/>
            <person name="Thang M."/>
        </authorList>
    </citation>
    <scope>NUCLEOTIDE SEQUENCE</scope>
</reference>
<evidence type="ECO:0000256" key="5">
    <source>
        <dbReference type="ARBA" id="ARBA00022801"/>
    </source>
</evidence>
<gene>
    <name evidence="14" type="ORF">C1SCF055_LOCUS22308</name>
</gene>
<evidence type="ECO:0000256" key="6">
    <source>
        <dbReference type="ARBA" id="ARBA00022833"/>
    </source>
</evidence>
<evidence type="ECO:0000256" key="4">
    <source>
        <dbReference type="ARBA" id="ARBA00022723"/>
    </source>
</evidence>
<evidence type="ECO:0000259" key="10">
    <source>
        <dbReference type="Pfam" id="PF00675"/>
    </source>
</evidence>
<evidence type="ECO:0000313" key="16">
    <source>
        <dbReference type="Proteomes" id="UP001152797"/>
    </source>
</evidence>
<dbReference type="InterPro" id="IPR001431">
    <property type="entry name" value="Pept_M16_Zn_BS"/>
</dbReference>